<dbReference type="EMBL" id="JAATTO010000006">
    <property type="protein sequence ID" value="MBC9977609.1"/>
    <property type="molecule type" value="Genomic_DNA"/>
</dbReference>
<dbReference type="RefSeq" id="WP_188098977.1">
    <property type="nucleotide sequence ID" value="NZ_JAANIH010000011.1"/>
</dbReference>
<evidence type="ECO:0000256" key="3">
    <source>
        <dbReference type="ARBA" id="ARBA00023163"/>
    </source>
</evidence>
<evidence type="ECO:0000256" key="2">
    <source>
        <dbReference type="ARBA" id="ARBA00023125"/>
    </source>
</evidence>
<comment type="caution">
    <text evidence="6">The sequence shown here is derived from an EMBL/GenBank/DDBJ whole genome shotgun (WGS) entry which is preliminary data.</text>
</comment>
<evidence type="ECO:0000313" key="7">
    <source>
        <dbReference type="Proteomes" id="UP000639516"/>
    </source>
</evidence>
<dbReference type="SUPFAM" id="SSF48498">
    <property type="entry name" value="Tetracyclin repressor-like, C-terminal domain"/>
    <property type="match status" value="1"/>
</dbReference>
<keyword evidence="7" id="KW-1185">Reference proteome</keyword>
<dbReference type="SUPFAM" id="SSF46689">
    <property type="entry name" value="Homeodomain-like"/>
    <property type="match status" value="1"/>
</dbReference>
<dbReference type="PANTHER" id="PTHR47506">
    <property type="entry name" value="TRANSCRIPTIONAL REGULATORY PROTEIN"/>
    <property type="match status" value="1"/>
</dbReference>
<name>A0ABR7U2F3_9BRAD</name>
<gene>
    <name evidence="6" type="ORF">HA482_05170</name>
</gene>
<dbReference type="Pfam" id="PF00440">
    <property type="entry name" value="TetR_N"/>
    <property type="match status" value="1"/>
</dbReference>
<dbReference type="PANTHER" id="PTHR47506:SF1">
    <property type="entry name" value="HTH-TYPE TRANSCRIPTIONAL REGULATOR YJDC"/>
    <property type="match status" value="1"/>
</dbReference>
<organism evidence="6 7">
    <name type="scientific">Bradyrhizobium campsiandrae</name>
    <dbReference type="NCBI Taxonomy" id="1729892"/>
    <lineage>
        <taxon>Bacteria</taxon>
        <taxon>Pseudomonadati</taxon>
        <taxon>Pseudomonadota</taxon>
        <taxon>Alphaproteobacteria</taxon>
        <taxon>Hyphomicrobiales</taxon>
        <taxon>Nitrobacteraceae</taxon>
        <taxon>Bradyrhizobium</taxon>
    </lineage>
</organism>
<keyword evidence="2 4" id="KW-0238">DNA-binding</keyword>
<feature type="domain" description="HTH tetR-type" evidence="5">
    <location>
        <begin position="8"/>
        <end position="68"/>
    </location>
</feature>
<evidence type="ECO:0000256" key="1">
    <source>
        <dbReference type="ARBA" id="ARBA00023015"/>
    </source>
</evidence>
<reference evidence="6 7" key="1">
    <citation type="journal article" date="2020" name="Arch. Microbiol.">
        <title>Bradyrhizobium campsiandrae sp. nov., a nitrogen-fixing bacterial strain isolated from a native leguminous tree from the Amazon adapted to flooded conditions.</title>
        <authorList>
            <person name="Cabral Michel D."/>
            <person name="Martins da Costa E."/>
            <person name="Azarias Guimaraes A."/>
            <person name="Soares de Carvalho T."/>
            <person name="Santos de Castro Caputo P."/>
            <person name="Willems A."/>
            <person name="de Souza Moreira F.M."/>
        </authorList>
    </citation>
    <scope>NUCLEOTIDE SEQUENCE [LARGE SCALE GENOMIC DNA]</scope>
    <source>
        <strain evidence="7">INPA 384B</strain>
    </source>
</reference>
<keyword evidence="1" id="KW-0805">Transcription regulation</keyword>
<dbReference type="PROSITE" id="PS50977">
    <property type="entry name" value="HTH_TETR_2"/>
    <property type="match status" value="1"/>
</dbReference>
<evidence type="ECO:0000259" key="5">
    <source>
        <dbReference type="PROSITE" id="PS50977"/>
    </source>
</evidence>
<dbReference type="Proteomes" id="UP000639516">
    <property type="component" value="Unassembled WGS sequence"/>
</dbReference>
<dbReference type="InterPro" id="IPR001647">
    <property type="entry name" value="HTH_TetR"/>
</dbReference>
<keyword evidence="3" id="KW-0804">Transcription</keyword>
<dbReference type="Gene3D" id="1.10.357.10">
    <property type="entry name" value="Tetracycline Repressor, domain 2"/>
    <property type="match status" value="1"/>
</dbReference>
<sequence length="199" mass="21440">MSEDVELEGKKLEIVKYAFGRFYESGFHATSMEAALAGSGISKRTLYKYFLSKADLIEAVLTLYGEAVVQQLFGPVAHISEPREQIVAFFDVRKVAGRMLTRGCLGVKAAQEYAGKDADIVALGRCAASLGEAKFLELCKQAGFAEPARVAKQLNLIFQGALSLSHTLGDTSPFMLAKDMASAVLDNAAARRKGTASKH</sequence>
<proteinExistence type="predicted"/>
<feature type="DNA-binding region" description="H-T-H motif" evidence="4">
    <location>
        <begin position="31"/>
        <end position="50"/>
    </location>
</feature>
<protein>
    <submittedName>
        <fullName evidence="6">TetR/AcrR family transcriptional regulator</fullName>
    </submittedName>
</protein>
<evidence type="ECO:0000256" key="4">
    <source>
        <dbReference type="PROSITE-ProRule" id="PRU00335"/>
    </source>
</evidence>
<dbReference type="InterPro" id="IPR009057">
    <property type="entry name" value="Homeodomain-like_sf"/>
</dbReference>
<dbReference type="InterPro" id="IPR036271">
    <property type="entry name" value="Tet_transcr_reg_TetR-rel_C_sf"/>
</dbReference>
<accession>A0ABR7U2F3</accession>
<evidence type="ECO:0000313" key="6">
    <source>
        <dbReference type="EMBL" id="MBC9977609.1"/>
    </source>
</evidence>